<evidence type="ECO:0000313" key="1">
    <source>
        <dbReference type="EMBL" id="JAD21152.1"/>
    </source>
</evidence>
<dbReference type="AlphaFoldDB" id="A0A0A8YDK6"/>
<organism evidence="1">
    <name type="scientific">Arundo donax</name>
    <name type="common">Giant reed</name>
    <name type="synonym">Donax arundinaceus</name>
    <dbReference type="NCBI Taxonomy" id="35708"/>
    <lineage>
        <taxon>Eukaryota</taxon>
        <taxon>Viridiplantae</taxon>
        <taxon>Streptophyta</taxon>
        <taxon>Embryophyta</taxon>
        <taxon>Tracheophyta</taxon>
        <taxon>Spermatophyta</taxon>
        <taxon>Magnoliopsida</taxon>
        <taxon>Liliopsida</taxon>
        <taxon>Poales</taxon>
        <taxon>Poaceae</taxon>
        <taxon>PACMAD clade</taxon>
        <taxon>Arundinoideae</taxon>
        <taxon>Arundineae</taxon>
        <taxon>Arundo</taxon>
    </lineage>
</organism>
<reference evidence="1" key="1">
    <citation type="submission" date="2014-09" db="EMBL/GenBank/DDBJ databases">
        <authorList>
            <person name="Magalhaes I.L.F."/>
            <person name="Oliveira U."/>
            <person name="Santos F.R."/>
            <person name="Vidigal T.H.D.A."/>
            <person name="Brescovit A.D."/>
            <person name="Santos A.J."/>
        </authorList>
    </citation>
    <scope>NUCLEOTIDE SEQUENCE</scope>
    <source>
        <tissue evidence="1">Shoot tissue taken approximately 20 cm above the soil surface</tissue>
    </source>
</reference>
<reference evidence="1" key="2">
    <citation type="journal article" date="2015" name="Data Brief">
        <title>Shoot transcriptome of the giant reed, Arundo donax.</title>
        <authorList>
            <person name="Barrero R.A."/>
            <person name="Guerrero F.D."/>
            <person name="Moolhuijzen P."/>
            <person name="Goolsby J.A."/>
            <person name="Tidwell J."/>
            <person name="Bellgard S.E."/>
            <person name="Bellgard M.I."/>
        </authorList>
    </citation>
    <scope>NUCLEOTIDE SEQUENCE</scope>
    <source>
        <tissue evidence="1">Shoot tissue taken approximately 20 cm above the soil surface</tissue>
    </source>
</reference>
<sequence>MFYIFSYIVAVKPLCGPTCHFMQLLNVHCLYTLNIYSHLFCN</sequence>
<proteinExistence type="predicted"/>
<protein>
    <submittedName>
        <fullName evidence="1">Uncharacterized protein</fullName>
    </submittedName>
</protein>
<name>A0A0A8YDK6_ARUDO</name>
<dbReference type="EMBL" id="GBRH01276743">
    <property type="protein sequence ID" value="JAD21152.1"/>
    <property type="molecule type" value="Transcribed_RNA"/>
</dbReference>
<accession>A0A0A8YDK6</accession>